<evidence type="ECO:0000313" key="8">
    <source>
        <dbReference type="EMBL" id="CAD7233217.1"/>
    </source>
</evidence>
<dbReference type="Gene3D" id="3.10.200.10">
    <property type="entry name" value="Alpha carbonic anhydrase"/>
    <property type="match status" value="1"/>
</dbReference>
<dbReference type="EMBL" id="OB665850">
    <property type="protein sequence ID" value="CAD7233217.1"/>
    <property type="molecule type" value="Genomic_DNA"/>
</dbReference>
<name>A0A7R8WQ97_9CRUS</name>
<keyword evidence="4" id="KW-0862">Zinc</keyword>
<keyword evidence="3" id="KW-0479">Metal-binding</keyword>
<dbReference type="PANTHER" id="PTHR18952:SF265">
    <property type="entry name" value="CARBONIC ANHYDRASE"/>
    <property type="match status" value="1"/>
</dbReference>
<dbReference type="InterPro" id="IPR001148">
    <property type="entry name" value="CA_dom"/>
</dbReference>
<evidence type="ECO:0000259" key="7">
    <source>
        <dbReference type="PROSITE" id="PS51144"/>
    </source>
</evidence>
<dbReference type="AlphaFoldDB" id="A0A7R8WQ97"/>
<evidence type="ECO:0000256" key="3">
    <source>
        <dbReference type="ARBA" id="ARBA00022723"/>
    </source>
</evidence>
<evidence type="ECO:0000256" key="6">
    <source>
        <dbReference type="ARBA" id="ARBA00048348"/>
    </source>
</evidence>
<organism evidence="8">
    <name type="scientific">Cyprideis torosa</name>
    <dbReference type="NCBI Taxonomy" id="163714"/>
    <lineage>
        <taxon>Eukaryota</taxon>
        <taxon>Metazoa</taxon>
        <taxon>Ecdysozoa</taxon>
        <taxon>Arthropoda</taxon>
        <taxon>Crustacea</taxon>
        <taxon>Oligostraca</taxon>
        <taxon>Ostracoda</taxon>
        <taxon>Podocopa</taxon>
        <taxon>Podocopida</taxon>
        <taxon>Cytherocopina</taxon>
        <taxon>Cytheroidea</taxon>
        <taxon>Cytherideidae</taxon>
        <taxon>Cyprideis</taxon>
    </lineage>
</organism>
<evidence type="ECO:0000256" key="4">
    <source>
        <dbReference type="ARBA" id="ARBA00022833"/>
    </source>
</evidence>
<dbReference type="PROSITE" id="PS51144">
    <property type="entry name" value="ALPHA_CA_2"/>
    <property type="match status" value="1"/>
</dbReference>
<gene>
    <name evidence="8" type="ORF">CTOB1V02_LOCUS11040</name>
</gene>
<keyword evidence="5" id="KW-0456">Lyase</keyword>
<comment type="similarity">
    <text evidence="1">Belongs to the alpha-carbonic anhydrase family.</text>
</comment>
<dbReference type="OrthoDB" id="429145at2759"/>
<dbReference type="SMART" id="SM01057">
    <property type="entry name" value="Carb_anhydrase"/>
    <property type="match status" value="1"/>
</dbReference>
<dbReference type="InterPro" id="IPR023561">
    <property type="entry name" value="Carbonic_anhydrase_a-class"/>
</dbReference>
<proteinExistence type="inferred from homology"/>
<protein>
    <recommendedName>
        <fullName evidence="2">carbonic anhydrase</fullName>
        <ecNumber evidence="2">4.2.1.1</ecNumber>
    </recommendedName>
</protein>
<dbReference type="EC" id="4.2.1.1" evidence="2"/>
<dbReference type="InterPro" id="IPR036398">
    <property type="entry name" value="CA_dom_sf"/>
</dbReference>
<accession>A0A7R8WQ97</accession>
<comment type="catalytic activity">
    <reaction evidence="6">
        <text>hydrogencarbonate + H(+) = CO2 + H2O</text>
        <dbReference type="Rhea" id="RHEA:10748"/>
        <dbReference type="ChEBI" id="CHEBI:15377"/>
        <dbReference type="ChEBI" id="CHEBI:15378"/>
        <dbReference type="ChEBI" id="CHEBI:16526"/>
        <dbReference type="ChEBI" id="CHEBI:17544"/>
        <dbReference type="EC" id="4.2.1.1"/>
    </reaction>
</comment>
<feature type="domain" description="Alpha-carbonic anhydrase" evidence="7">
    <location>
        <begin position="1"/>
        <end position="188"/>
    </location>
</feature>
<dbReference type="GO" id="GO:0008270">
    <property type="term" value="F:zinc ion binding"/>
    <property type="evidence" value="ECO:0007669"/>
    <property type="project" value="InterPro"/>
</dbReference>
<dbReference type="Pfam" id="PF00194">
    <property type="entry name" value="Carb_anhydrase"/>
    <property type="match status" value="1"/>
</dbReference>
<reference evidence="8" key="1">
    <citation type="submission" date="2020-11" db="EMBL/GenBank/DDBJ databases">
        <authorList>
            <person name="Tran Van P."/>
        </authorList>
    </citation>
    <scope>NUCLEOTIDE SEQUENCE</scope>
</reference>
<sequence>MNGVVGGAVFLVPSAAGSKLTNDRGADNFPLTLTASFPMEFHFVHYNSRYNNLSDALASNRLDAVAVFGVFIEINDDIRGAHHACIRDFLPTFSHVDHVHEIDVLTGDIHDLRCLLPRNLQKFYRYEGSLTSGQHQEELIWTVFEDPIHITTAEAEHFYHIHGQNGDLICENNRGLQPKNGRLVLRNTPCAIHEIPDGNSLWWWKFLPNQMKKIILRSHYWEKKSRQKKSKRNYDSDEY</sequence>
<dbReference type="PANTHER" id="PTHR18952">
    <property type="entry name" value="CARBONIC ANHYDRASE"/>
    <property type="match status" value="1"/>
</dbReference>
<dbReference type="SUPFAM" id="SSF51069">
    <property type="entry name" value="Carbonic anhydrase"/>
    <property type="match status" value="1"/>
</dbReference>
<evidence type="ECO:0000256" key="2">
    <source>
        <dbReference type="ARBA" id="ARBA00012925"/>
    </source>
</evidence>
<dbReference type="GO" id="GO:0004089">
    <property type="term" value="F:carbonate dehydratase activity"/>
    <property type="evidence" value="ECO:0007669"/>
    <property type="project" value="UniProtKB-EC"/>
</dbReference>
<evidence type="ECO:0000256" key="5">
    <source>
        <dbReference type="ARBA" id="ARBA00023239"/>
    </source>
</evidence>
<evidence type="ECO:0000256" key="1">
    <source>
        <dbReference type="ARBA" id="ARBA00010718"/>
    </source>
</evidence>